<dbReference type="InterPro" id="IPR036638">
    <property type="entry name" value="HLH_DNA-bd_sf"/>
</dbReference>
<accession>A0AAV2H9M0</accession>
<dbReference type="GO" id="GO:0046983">
    <property type="term" value="F:protein dimerization activity"/>
    <property type="evidence" value="ECO:0007669"/>
    <property type="project" value="InterPro"/>
</dbReference>
<dbReference type="PANTHER" id="PTHR19290:SF163">
    <property type="entry name" value="BASIC HELIX-LOOP-HELIX NEURAL TRANSCRIPTION FACTOR TAP"/>
    <property type="match status" value="1"/>
</dbReference>
<feature type="region of interest" description="Disordered" evidence="1">
    <location>
        <begin position="1"/>
        <end position="21"/>
    </location>
</feature>
<feature type="compositionally biased region" description="Basic residues" evidence="1">
    <location>
        <begin position="1"/>
        <end position="10"/>
    </location>
</feature>
<dbReference type="PROSITE" id="PS50888">
    <property type="entry name" value="BHLH"/>
    <property type="match status" value="1"/>
</dbReference>
<feature type="non-terminal residue" evidence="3">
    <location>
        <position position="1"/>
    </location>
</feature>
<feature type="domain" description="BHLH" evidence="2">
    <location>
        <begin position="7"/>
        <end position="58"/>
    </location>
</feature>
<dbReference type="AlphaFoldDB" id="A0AAV2H9M0"/>
<evidence type="ECO:0000259" key="2">
    <source>
        <dbReference type="PROSITE" id="PS50888"/>
    </source>
</evidence>
<reference evidence="3 4" key="1">
    <citation type="submission" date="2024-04" db="EMBL/GenBank/DDBJ databases">
        <authorList>
            <consortium name="Genoscope - CEA"/>
            <person name="William W."/>
        </authorList>
    </citation>
    <scope>NUCLEOTIDE SEQUENCE [LARGE SCALE GENOMIC DNA]</scope>
</reference>
<dbReference type="GO" id="GO:0005634">
    <property type="term" value="C:nucleus"/>
    <property type="evidence" value="ECO:0007669"/>
    <property type="project" value="TreeGrafter"/>
</dbReference>
<dbReference type="GO" id="GO:0000981">
    <property type="term" value="F:DNA-binding transcription factor activity, RNA polymerase II-specific"/>
    <property type="evidence" value="ECO:0007669"/>
    <property type="project" value="TreeGrafter"/>
</dbReference>
<dbReference type="GO" id="GO:0070888">
    <property type="term" value="F:E-box binding"/>
    <property type="evidence" value="ECO:0007669"/>
    <property type="project" value="TreeGrafter"/>
</dbReference>
<evidence type="ECO:0000313" key="3">
    <source>
        <dbReference type="EMBL" id="CAL1529860.1"/>
    </source>
</evidence>
<dbReference type="EMBL" id="CAXITT010000057">
    <property type="protein sequence ID" value="CAL1529860.1"/>
    <property type="molecule type" value="Genomic_DNA"/>
</dbReference>
<dbReference type="Gene3D" id="4.10.280.10">
    <property type="entry name" value="Helix-loop-helix DNA-binding domain"/>
    <property type="match status" value="1"/>
</dbReference>
<keyword evidence="4" id="KW-1185">Reference proteome</keyword>
<dbReference type="Proteomes" id="UP001497497">
    <property type="component" value="Unassembled WGS sequence"/>
</dbReference>
<dbReference type="SMART" id="SM00353">
    <property type="entry name" value="HLH"/>
    <property type="match status" value="1"/>
</dbReference>
<organism evidence="3 4">
    <name type="scientific">Lymnaea stagnalis</name>
    <name type="common">Great pond snail</name>
    <name type="synonym">Helix stagnalis</name>
    <dbReference type="NCBI Taxonomy" id="6523"/>
    <lineage>
        <taxon>Eukaryota</taxon>
        <taxon>Metazoa</taxon>
        <taxon>Spiralia</taxon>
        <taxon>Lophotrochozoa</taxon>
        <taxon>Mollusca</taxon>
        <taxon>Gastropoda</taxon>
        <taxon>Heterobranchia</taxon>
        <taxon>Euthyneura</taxon>
        <taxon>Panpulmonata</taxon>
        <taxon>Hygrophila</taxon>
        <taxon>Lymnaeoidea</taxon>
        <taxon>Lymnaeidae</taxon>
        <taxon>Lymnaea</taxon>
    </lineage>
</organism>
<sequence length="66" mass="7603">IQKLKTSRRQRANDRERNRMHGLNEALEVLRTTLPNSTDAKMTKIETLRYACNYISALAASVKLLE</sequence>
<dbReference type="Pfam" id="PF00010">
    <property type="entry name" value="HLH"/>
    <property type="match status" value="1"/>
</dbReference>
<dbReference type="InterPro" id="IPR050359">
    <property type="entry name" value="bHLH_transcription_factors"/>
</dbReference>
<dbReference type="GO" id="GO:0045944">
    <property type="term" value="P:positive regulation of transcription by RNA polymerase II"/>
    <property type="evidence" value="ECO:0007669"/>
    <property type="project" value="TreeGrafter"/>
</dbReference>
<feature type="non-terminal residue" evidence="3">
    <location>
        <position position="66"/>
    </location>
</feature>
<dbReference type="GO" id="GO:0061564">
    <property type="term" value="P:axon development"/>
    <property type="evidence" value="ECO:0007669"/>
    <property type="project" value="TreeGrafter"/>
</dbReference>
<evidence type="ECO:0000313" key="4">
    <source>
        <dbReference type="Proteomes" id="UP001497497"/>
    </source>
</evidence>
<dbReference type="InterPro" id="IPR011598">
    <property type="entry name" value="bHLH_dom"/>
</dbReference>
<evidence type="ECO:0000256" key="1">
    <source>
        <dbReference type="SAM" id="MobiDB-lite"/>
    </source>
</evidence>
<name>A0AAV2H9M0_LYMST</name>
<gene>
    <name evidence="3" type="ORF">GSLYS_00003993001</name>
</gene>
<dbReference type="PANTHER" id="PTHR19290">
    <property type="entry name" value="BASIC HELIX-LOOP-HELIX PROTEIN NEUROGENIN-RELATED"/>
    <property type="match status" value="1"/>
</dbReference>
<comment type="caution">
    <text evidence="3">The sequence shown here is derived from an EMBL/GenBank/DDBJ whole genome shotgun (WGS) entry which is preliminary data.</text>
</comment>
<dbReference type="SUPFAM" id="SSF47459">
    <property type="entry name" value="HLH, helix-loop-helix DNA-binding domain"/>
    <property type="match status" value="1"/>
</dbReference>
<protein>
    <recommendedName>
        <fullName evidence="2">BHLH domain-containing protein</fullName>
    </recommendedName>
</protein>
<proteinExistence type="predicted"/>
<dbReference type="GO" id="GO:0007423">
    <property type="term" value="P:sensory organ development"/>
    <property type="evidence" value="ECO:0007669"/>
    <property type="project" value="TreeGrafter"/>
</dbReference>